<dbReference type="PIRSF" id="PIRSF000521">
    <property type="entry name" value="Transaminase_4ab_Lys_Orn"/>
    <property type="match status" value="1"/>
</dbReference>
<dbReference type="HAMAP" id="MF_01107">
    <property type="entry name" value="ArgD_aminotrans_3"/>
    <property type="match status" value="1"/>
</dbReference>
<feature type="modified residue" description="N6-(pyridoxal phosphate)lysine" evidence="5">
    <location>
        <position position="249"/>
    </location>
</feature>
<dbReference type="EMBL" id="AMGM01000046">
    <property type="protein sequence ID" value="EKB48655.1"/>
    <property type="molecule type" value="Genomic_DNA"/>
</dbReference>
<dbReference type="UniPathway" id="UPA00068">
    <property type="reaction ID" value="UER00109"/>
</dbReference>
<comment type="pathway">
    <text evidence="5">Amino-acid biosynthesis; L-arginine biosynthesis; N(2)-acetyl-L-ornithine from L-glutamate: step 4/4.</text>
</comment>
<dbReference type="NCBIfam" id="NF002325">
    <property type="entry name" value="PRK01278.1"/>
    <property type="match status" value="1"/>
</dbReference>
<dbReference type="AlphaFoldDB" id="K1KX14"/>
<comment type="subunit">
    <text evidence="5">Homodimer.</text>
</comment>
<evidence type="ECO:0000256" key="5">
    <source>
        <dbReference type="HAMAP-Rule" id="MF_01107"/>
    </source>
</evidence>
<dbReference type="CDD" id="cd00610">
    <property type="entry name" value="OAT_like"/>
    <property type="match status" value="1"/>
</dbReference>
<comment type="caution">
    <text evidence="6">The sequence shown here is derived from an EMBL/GenBank/DDBJ whole genome shotgun (WGS) entry which is preliminary data.</text>
</comment>
<dbReference type="Pfam" id="PF00202">
    <property type="entry name" value="Aminotran_3"/>
    <property type="match status" value="1"/>
</dbReference>
<protein>
    <recommendedName>
        <fullName evidence="5">Acetylornithine aminotransferase</fullName>
        <shortName evidence="5">ACOAT</shortName>
        <ecNumber evidence="5">2.6.1.11</ecNumber>
    </recommendedName>
</protein>
<dbReference type="SUPFAM" id="SSF53383">
    <property type="entry name" value="PLP-dependent transferases"/>
    <property type="match status" value="1"/>
</dbReference>
<comment type="catalytic activity">
    <reaction evidence="5">
        <text>N(2)-acetyl-L-ornithine + 2-oxoglutarate = N-acetyl-L-glutamate 5-semialdehyde + L-glutamate</text>
        <dbReference type="Rhea" id="RHEA:18049"/>
        <dbReference type="ChEBI" id="CHEBI:16810"/>
        <dbReference type="ChEBI" id="CHEBI:29123"/>
        <dbReference type="ChEBI" id="CHEBI:29985"/>
        <dbReference type="ChEBI" id="CHEBI:57805"/>
        <dbReference type="EC" id="2.6.1.11"/>
    </reaction>
</comment>
<dbReference type="GO" id="GO:0003992">
    <property type="term" value="F:N2-acetyl-L-ornithine:2-oxoglutarate 5-aminotransferase activity"/>
    <property type="evidence" value="ECO:0007669"/>
    <property type="project" value="UniProtKB-UniRule"/>
</dbReference>
<dbReference type="PATRIC" id="fig|1225176.3.peg.2927"/>
<keyword evidence="2 5" id="KW-0028">Amino-acid biosynthesis</keyword>
<name>K1KX14_CECL9</name>
<feature type="binding site" evidence="5">
    <location>
        <begin position="220"/>
        <end position="223"/>
    </location>
    <ligand>
        <name>pyridoxal 5'-phosphate</name>
        <dbReference type="ChEBI" id="CHEBI:597326"/>
    </ligand>
</feature>
<dbReference type="RefSeq" id="WP_009185768.1">
    <property type="nucleotide sequence ID" value="NZ_AMGM01000046.1"/>
</dbReference>
<dbReference type="InterPro" id="IPR015424">
    <property type="entry name" value="PyrdxlP-dep_Trfase"/>
</dbReference>
<organism evidence="6 7">
    <name type="scientific">Cecembia lonarensis (strain CCUG 58316 / KCTC 22772 / LW9)</name>
    <dbReference type="NCBI Taxonomy" id="1225176"/>
    <lineage>
        <taxon>Bacteria</taxon>
        <taxon>Pseudomonadati</taxon>
        <taxon>Bacteroidota</taxon>
        <taxon>Cytophagia</taxon>
        <taxon>Cytophagales</taxon>
        <taxon>Cyclobacteriaceae</taxon>
        <taxon>Cecembia</taxon>
    </lineage>
</organism>
<gene>
    <name evidence="6" type="primary">argD_3</name>
    <name evidence="5" type="synonym">argD</name>
    <name evidence="6" type="ORF">B879_02746</name>
</gene>
<feature type="binding site" evidence="5">
    <location>
        <position position="277"/>
    </location>
    <ligand>
        <name>N(2)-acetyl-L-ornithine</name>
        <dbReference type="ChEBI" id="CHEBI:57805"/>
    </ligand>
</feature>
<evidence type="ECO:0000313" key="6">
    <source>
        <dbReference type="EMBL" id="EKB48655.1"/>
    </source>
</evidence>
<feature type="binding site" evidence="5">
    <location>
        <position position="139"/>
    </location>
    <ligand>
        <name>N(2)-acetyl-L-ornithine</name>
        <dbReference type="ChEBI" id="CHEBI:57805"/>
    </ligand>
</feature>
<comment type="subcellular location">
    <subcellularLocation>
        <location evidence="5">Cytoplasm</location>
    </subcellularLocation>
</comment>
<feature type="binding site" evidence="5">
    <location>
        <position position="278"/>
    </location>
    <ligand>
        <name>pyridoxal 5'-phosphate</name>
        <dbReference type="ChEBI" id="CHEBI:597326"/>
    </ligand>
</feature>
<sequence length="401" mass="43566">MKNQDLHTKDQQYYLPTFKRIPLTFIKGAGAKLWDVENKEYTDLLAGIAVNNVGHCHPKVVKAIQEQAAELMHISNFFVSPAQVGLSELLVKISGLDRVFITNSGAESVEGAIKIARRYAHSKGKGGKIISMENSFHGRTLATIATGQPKYQEGFGPMPSGFVQVPFNDLAAIQKEIDQDVAAIILEPIQGEGGIIPADPKYLKSLRALCDEHDVVLIFDEIQSGIGRTGQWFAKDIYGVQPDIMTLAKGLGGGMPIGAFLCNEKISNSIQFGDHGTTFGGNPMAASAALATLKVIMDENLRQAAQEKGDWLKAKLNGLKNKFPIIQEVRGEGLMLGIVLDIPALGIMQKLLKAGFITNATAGNVLRLVPPLNIEKEALENFLNAFELVLIQQENEIHAKS</sequence>
<keyword evidence="1 5" id="KW-0032">Aminotransferase</keyword>
<dbReference type="GO" id="GO:0042802">
    <property type="term" value="F:identical protein binding"/>
    <property type="evidence" value="ECO:0007669"/>
    <property type="project" value="TreeGrafter"/>
</dbReference>
<dbReference type="GO" id="GO:0030170">
    <property type="term" value="F:pyridoxal phosphate binding"/>
    <property type="evidence" value="ECO:0007669"/>
    <property type="project" value="InterPro"/>
</dbReference>
<dbReference type="InterPro" id="IPR049704">
    <property type="entry name" value="Aminotrans_3_PPA_site"/>
</dbReference>
<dbReference type="PANTHER" id="PTHR11986">
    <property type="entry name" value="AMINOTRANSFERASE CLASS III"/>
    <property type="match status" value="1"/>
</dbReference>
<evidence type="ECO:0000313" key="7">
    <source>
        <dbReference type="Proteomes" id="UP000004478"/>
    </source>
</evidence>
<dbReference type="InterPro" id="IPR015421">
    <property type="entry name" value="PyrdxlP-dep_Trfase_major"/>
</dbReference>
<keyword evidence="4 5" id="KW-0663">Pyridoxal phosphate</keyword>
<proteinExistence type="inferred from homology"/>
<keyword evidence="5" id="KW-0055">Arginine biosynthesis</keyword>
<evidence type="ECO:0000256" key="3">
    <source>
        <dbReference type="ARBA" id="ARBA00022679"/>
    </source>
</evidence>
<keyword evidence="5" id="KW-0963">Cytoplasm</keyword>
<feature type="binding site" evidence="5">
    <location>
        <position position="136"/>
    </location>
    <ligand>
        <name>pyridoxal 5'-phosphate</name>
        <dbReference type="ChEBI" id="CHEBI:597326"/>
    </ligand>
</feature>
<dbReference type="FunFam" id="3.40.640.10:FF:000004">
    <property type="entry name" value="Acetylornithine aminotransferase"/>
    <property type="match status" value="1"/>
</dbReference>
<dbReference type="InterPro" id="IPR005814">
    <property type="entry name" value="Aminotrans_3"/>
</dbReference>
<dbReference type="Gene3D" id="3.40.640.10">
    <property type="entry name" value="Type I PLP-dependent aspartate aminotransferase-like (Major domain)"/>
    <property type="match status" value="1"/>
</dbReference>
<evidence type="ECO:0000256" key="4">
    <source>
        <dbReference type="ARBA" id="ARBA00022898"/>
    </source>
</evidence>
<comment type="miscellaneous">
    <text evidence="5">May also have succinyldiaminopimelate aminotransferase activity, thus carrying out the corresponding step in lysine biosynthesis.</text>
</comment>
<dbReference type="OrthoDB" id="9801052at2"/>
<comment type="similarity">
    <text evidence="5">Belongs to the class-III pyridoxal-phosphate-dependent aminotransferase family. ArgD subfamily.</text>
</comment>
<dbReference type="InterPro" id="IPR015422">
    <property type="entry name" value="PyrdxlP-dep_Trfase_small"/>
</dbReference>
<reference evidence="6 7" key="1">
    <citation type="journal article" date="2012" name="J. Bacteriol.">
        <title>Draft Genome Sequence of Cecembia lonarensis Strain LW9T, Isolated from Lonar Lake, a Haloalkaline Lake in India.</title>
        <authorList>
            <person name="Shivaji S."/>
            <person name="Ara S."/>
            <person name="Singh A."/>
            <person name="Pinnaka A.K."/>
        </authorList>
    </citation>
    <scope>NUCLEOTIDE SEQUENCE [LARGE SCALE GENOMIC DNA]</scope>
    <source>
        <strain evidence="6 7">LW9</strain>
    </source>
</reference>
<feature type="binding site" evidence="5">
    <location>
        <begin position="105"/>
        <end position="106"/>
    </location>
    <ligand>
        <name>pyridoxal 5'-phosphate</name>
        <dbReference type="ChEBI" id="CHEBI:597326"/>
    </ligand>
</feature>
<dbReference type="InterPro" id="IPR004636">
    <property type="entry name" value="AcOrn/SuccOrn_fam"/>
</dbReference>
<dbReference type="PANTHER" id="PTHR11986:SF79">
    <property type="entry name" value="ACETYLORNITHINE AMINOTRANSFERASE, MITOCHONDRIAL"/>
    <property type="match status" value="1"/>
</dbReference>
<keyword evidence="7" id="KW-1185">Reference proteome</keyword>
<dbReference type="PROSITE" id="PS00600">
    <property type="entry name" value="AA_TRANSFER_CLASS_3"/>
    <property type="match status" value="1"/>
</dbReference>
<dbReference type="GO" id="GO:0006526">
    <property type="term" value="P:L-arginine biosynthetic process"/>
    <property type="evidence" value="ECO:0007669"/>
    <property type="project" value="UniProtKB-UniRule"/>
</dbReference>
<dbReference type="EC" id="2.6.1.11" evidence="5"/>
<dbReference type="NCBIfam" id="TIGR00707">
    <property type="entry name" value="argD"/>
    <property type="match status" value="1"/>
</dbReference>
<evidence type="ECO:0000256" key="1">
    <source>
        <dbReference type="ARBA" id="ARBA00022576"/>
    </source>
</evidence>
<dbReference type="Proteomes" id="UP000004478">
    <property type="component" value="Unassembled WGS sequence"/>
</dbReference>
<dbReference type="InterPro" id="IPR050103">
    <property type="entry name" value="Class-III_PLP-dep_AT"/>
</dbReference>
<dbReference type="Gene3D" id="3.90.1150.10">
    <property type="entry name" value="Aspartate Aminotransferase, domain 1"/>
    <property type="match status" value="1"/>
</dbReference>
<keyword evidence="3 5" id="KW-0808">Transferase</keyword>
<evidence type="ECO:0000256" key="2">
    <source>
        <dbReference type="ARBA" id="ARBA00022605"/>
    </source>
</evidence>
<dbReference type="GO" id="GO:0005737">
    <property type="term" value="C:cytoplasm"/>
    <property type="evidence" value="ECO:0007669"/>
    <property type="project" value="UniProtKB-SubCell"/>
</dbReference>
<accession>K1KX14</accession>
<comment type="cofactor">
    <cofactor evidence="5">
        <name>pyridoxal 5'-phosphate</name>
        <dbReference type="ChEBI" id="CHEBI:597326"/>
    </cofactor>
    <text evidence="5">Binds 1 pyridoxal phosphate per subunit.</text>
</comment>